<evidence type="ECO:0000313" key="1">
    <source>
        <dbReference type="EMBL" id="KAJ2983280.1"/>
    </source>
</evidence>
<evidence type="ECO:0000313" key="2">
    <source>
        <dbReference type="Proteomes" id="UP001143910"/>
    </source>
</evidence>
<organism evidence="1 2">
    <name type="scientific">Zarea fungicola</name>
    <dbReference type="NCBI Taxonomy" id="93591"/>
    <lineage>
        <taxon>Eukaryota</taxon>
        <taxon>Fungi</taxon>
        <taxon>Dikarya</taxon>
        <taxon>Ascomycota</taxon>
        <taxon>Pezizomycotina</taxon>
        <taxon>Sordariomycetes</taxon>
        <taxon>Hypocreomycetidae</taxon>
        <taxon>Hypocreales</taxon>
        <taxon>Cordycipitaceae</taxon>
        <taxon>Zarea</taxon>
    </lineage>
</organism>
<comment type="caution">
    <text evidence="1">The sequence shown here is derived from an EMBL/GenBank/DDBJ whole genome shotgun (WGS) entry which is preliminary data.</text>
</comment>
<sequence length="405" mass="45793">MALAVTEKLIQDLESLNSTVFTSEVERLRARDALFAALRRVQSPWDIVWDQNWVNPATNASVKTLIDAGIFSKWADAGGAAKTSTELAELVGADVLLIRRIMRQICGQHLVNETAEDTFSPTPWAKALAKDPTLASTYGKFYSHLNCPIFASLPYFLKERGFKNPTNVRDSNWQYWKGRDHDFFNDVTSEPELAAHFHDAMQCHSKYNLTPWLEIYPTENILKSGKYRPNCPLVVDIGGSKGHDLEKFHHRHPNIPIGSLILQDLPDVVEGLKLPEAITPQAYNFFEEQPVKGAAVYFLHNVLHDWPDERAMSILENVAGAMEKGFSKLLIHESLISSVRPLARVTTSDITMMACLSARERDESEWRVLIEKSGLQVIKIWRLPQSMESIIETEVAHNRSSQQSQ</sequence>
<gene>
    <name evidence="1" type="ORF">NQ176_g796</name>
</gene>
<name>A0ACC1NVD2_9HYPO</name>
<accession>A0ACC1NVD2</accession>
<protein>
    <submittedName>
        <fullName evidence="1">Uncharacterized protein</fullName>
    </submittedName>
</protein>
<dbReference type="EMBL" id="JANJQO010000036">
    <property type="protein sequence ID" value="KAJ2983280.1"/>
    <property type="molecule type" value="Genomic_DNA"/>
</dbReference>
<reference evidence="1" key="1">
    <citation type="submission" date="2022-08" db="EMBL/GenBank/DDBJ databases">
        <title>Genome Sequence of Lecanicillium fungicola.</title>
        <authorList>
            <person name="Buettner E."/>
        </authorList>
    </citation>
    <scope>NUCLEOTIDE SEQUENCE</scope>
    <source>
        <strain evidence="1">Babe33</strain>
    </source>
</reference>
<dbReference type="Proteomes" id="UP001143910">
    <property type="component" value="Unassembled WGS sequence"/>
</dbReference>
<keyword evidence="2" id="KW-1185">Reference proteome</keyword>
<proteinExistence type="predicted"/>